<sequence>MTTWIVTTEAEISQLVDMAVGETVGVVVGEAEIGGVDHAIRIPCGNLPAEAMAPAVVNAVEAQDGDVILVLNNPAGRVLAGALAASNNAPVLRGLRELGEGSAVLGRYGGITHEHVTFDGVVVGLVATGEAVADPVAADSVDGESYPVSVVSEDIGEGAQVNLSAATRIVGVGRGFLNYEDLDLARALADAIGGEVGCTRPLVEGNGWMDRDAYLGVSGHTVAPEVYIPVGISGQIHHTSGIDEAETIVVVNNDETATIFEFADYGIVGNLYDVLPKMIGQLKK</sequence>
<dbReference type="FunFam" id="3.40.50.1220:FF:000004">
    <property type="entry name" value="Electron transfer flavoprotein"/>
    <property type="match status" value="1"/>
</dbReference>
<dbReference type="GO" id="GO:0009055">
    <property type="term" value="F:electron transfer activity"/>
    <property type="evidence" value="ECO:0007669"/>
    <property type="project" value="InterPro"/>
</dbReference>
<dbReference type="InterPro" id="IPR029035">
    <property type="entry name" value="DHS-like_NAD/FAD-binding_dom"/>
</dbReference>
<evidence type="ECO:0000313" key="5">
    <source>
        <dbReference type="EMBL" id="VEI12679.1"/>
    </source>
</evidence>
<dbReference type="Pfam" id="PF00766">
    <property type="entry name" value="ETF_alpha"/>
    <property type="match status" value="1"/>
</dbReference>
<dbReference type="GO" id="GO:0050660">
    <property type="term" value="F:flavin adenine dinucleotide binding"/>
    <property type="evidence" value="ECO:0007669"/>
    <property type="project" value="InterPro"/>
</dbReference>
<keyword evidence="2" id="KW-0813">Transport</keyword>
<protein>
    <submittedName>
        <fullName evidence="5">Electron transfer flavoprotein large subunit</fullName>
    </submittedName>
</protein>
<accession>A0A448PCH7</accession>
<proteinExistence type="inferred from homology"/>
<organism evidence="5 6">
    <name type="scientific">Trueperella bialowiezensis</name>
    <dbReference type="NCBI Taxonomy" id="312285"/>
    <lineage>
        <taxon>Bacteria</taxon>
        <taxon>Bacillati</taxon>
        <taxon>Actinomycetota</taxon>
        <taxon>Actinomycetes</taxon>
        <taxon>Actinomycetales</taxon>
        <taxon>Actinomycetaceae</taxon>
        <taxon>Trueperella</taxon>
    </lineage>
</organism>
<name>A0A448PCH7_9ACTO</name>
<dbReference type="EMBL" id="LR134476">
    <property type="protein sequence ID" value="VEI12679.1"/>
    <property type="molecule type" value="Genomic_DNA"/>
</dbReference>
<evidence type="ECO:0000256" key="1">
    <source>
        <dbReference type="ARBA" id="ARBA00005817"/>
    </source>
</evidence>
<keyword evidence="3" id="KW-0285">Flavoprotein</keyword>
<dbReference type="KEGG" id="tbw:NCTC13354_00368"/>
<reference evidence="5 6" key="1">
    <citation type="submission" date="2018-12" db="EMBL/GenBank/DDBJ databases">
        <authorList>
            <consortium name="Pathogen Informatics"/>
        </authorList>
    </citation>
    <scope>NUCLEOTIDE SEQUENCE [LARGE SCALE GENOMIC DNA]</scope>
    <source>
        <strain evidence="5 6">NCTC13354</strain>
    </source>
</reference>
<evidence type="ECO:0000259" key="4">
    <source>
        <dbReference type="Pfam" id="PF00766"/>
    </source>
</evidence>
<feature type="domain" description="Electron transfer flavoprotein alpha subunit C-terminal" evidence="4">
    <location>
        <begin position="162"/>
        <end position="242"/>
    </location>
</feature>
<comment type="similarity">
    <text evidence="1">Belongs to the ETF alpha-subunit/FixB family.</text>
</comment>
<dbReference type="PANTHER" id="PTHR43153:SF1">
    <property type="entry name" value="ELECTRON TRANSFER FLAVOPROTEIN SUBUNIT ALPHA, MITOCHONDRIAL"/>
    <property type="match status" value="1"/>
</dbReference>
<dbReference type="Proteomes" id="UP000269542">
    <property type="component" value="Chromosome"/>
</dbReference>
<dbReference type="Gene3D" id="3.40.50.1220">
    <property type="entry name" value="TPP-binding domain"/>
    <property type="match status" value="1"/>
</dbReference>
<evidence type="ECO:0000313" key="6">
    <source>
        <dbReference type="Proteomes" id="UP000269542"/>
    </source>
</evidence>
<dbReference type="PANTHER" id="PTHR43153">
    <property type="entry name" value="ELECTRON TRANSFER FLAVOPROTEIN ALPHA"/>
    <property type="match status" value="1"/>
</dbReference>
<gene>
    <name evidence="5" type="primary">etfA</name>
    <name evidence="5" type="ORF">NCTC13354_00368</name>
</gene>
<evidence type="ECO:0000256" key="2">
    <source>
        <dbReference type="ARBA" id="ARBA00022448"/>
    </source>
</evidence>
<dbReference type="RefSeq" id="WP_126415864.1">
    <property type="nucleotide sequence ID" value="NZ_LR134476.1"/>
</dbReference>
<keyword evidence="6" id="KW-1185">Reference proteome</keyword>
<dbReference type="SUPFAM" id="SSF52467">
    <property type="entry name" value="DHS-like NAD/FAD-binding domain"/>
    <property type="match status" value="1"/>
</dbReference>
<dbReference type="GO" id="GO:0033539">
    <property type="term" value="P:fatty acid beta-oxidation using acyl-CoA dehydrogenase"/>
    <property type="evidence" value="ECO:0007669"/>
    <property type="project" value="TreeGrafter"/>
</dbReference>
<dbReference type="InterPro" id="IPR001308">
    <property type="entry name" value="ETF_a/FixB"/>
</dbReference>
<dbReference type="InterPro" id="IPR014731">
    <property type="entry name" value="ETF_asu_C"/>
</dbReference>
<dbReference type="AlphaFoldDB" id="A0A448PCH7"/>
<evidence type="ECO:0000256" key="3">
    <source>
        <dbReference type="ARBA" id="ARBA00022630"/>
    </source>
</evidence>
<dbReference type="OrthoDB" id="9770286at2"/>